<comment type="caution">
    <text evidence="1">The sequence shown here is derived from an EMBL/GenBank/DDBJ whole genome shotgun (WGS) entry which is preliminary data.</text>
</comment>
<dbReference type="Pfam" id="PF04614">
    <property type="entry name" value="Pex19"/>
    <property type="match status" value="1"/>
</dbReference>
<dbReference type="InterPro" id="IPR006708">
    <property type="entry name" value="Pex19"/>
</dbReference>
<reference evidence="1 2" key="1">
    <citation type="submission" date="2024-10" db="EMBL/GenBank/DDBJ databases">
        <title>Updated reference genomes for cyclostephanoid diatoms.</title>
        <authorList>
            <person name="Roberts W.R."/>
            <person name="Alverson A.J."/>
        </authorList>
    </citation>
    <scope>NUCLEOTIDE SEQUENCE [LARGE SCALE GENOMIC DNA]</scope>
    <source>
        <strain evidence="1 2">AJA010-31</strain>
    </source>
</reference>
<protein>
    <recommendedName>
        <fullName evidence="3">Peroxin-19</fullName>
    </recommendedName>
</protein>
<sequence>MERVLTLLLTLYTPHKETNMNDTINTLLNNIQQPDTASSSSSIPPNMEEFTNTSISNLLNDISHMSNSHDANPLIDTVMKQLLDKELMYTPMKEVCDRYPEWLAKNKDSLSTEEYGRYGKQYQYFQRIVRVYEVEPGNFERLMELMQDIQEYGQPPVEIIKELAPELQFDDEGMPIMDPMGNNGMMPPFMPGMPFPGGDGQQCCIS</sequence>
<keyword evidence="2" id="KW-1185">Reference proteome</keyword>
<dbReference type="AlphaFoldDB" id="A0ABD3NA94"/>
<evidence type="ECO:0000313" key="2">
    <source>
        <dbReference type="Proteomes" id="UP001530400"/>
    </source>
</evidence>
<name>A0ABD3NA94_9STRA</name>
<accession>A0ABD3NA94</accession>
<gene>
    <name evidence="1" type="ORF">ACHAWO_001129</name>
</gene>
<dbReference type="EMBL" id="JALLPJ020001255">
    <property type="protein sequence ID" value="KAL3772930.1"/>
    <property type="molecule type" value="Genomic_DNA"/>
</dbReference>
<dbReference type="Gene3D" id="1.20.120.900">
    <property type="entry name" value="Pex19, mPTS binding domain"/>
    <property type="match status" value="1"/>
</dbReference>
<dbReference type="Proteomes" id="UP001530400">
    <property type="component" value="Unassembled WGS sequence"/>
</dbReference>
<proteinExistence type="predicted"/>
<dbReference type="PANTHER" id="PTHR12774">
    <property type="entry name" value="PEROXISOMAL BIOGENESIS FACTOR 19"/>
    <property type="match status" value="1"/>
</dbReference>
<evidence type="ECO:0000313" key="1">
    <source>
        <dbReference type="EMBL" id="KAL3772930.1"/>
    </source>
</evidence>
<evidence type="ECO:0008006" key="3">
    <source>
        <dbReference type="Google" id="ProtNLM"/>
    </source>
</evidence>
<dbReference type="InterPro" id="IPR038322">
    <property type="entry name" value="Pex19_C_sf"/>
</dbReference>
<organism evidence="1 2">
    <name type="scientific">Cyclotella atomus</name>
    <dbReference type="NCBI Taxonomy" id="382360"/>
    <lineage>
        <taxon>Eukaryota</taxon>
        <taxon>Sar</taxon>
        <taxon>Stramenopiles</taxon>
        <taxon>Ochrophyta</taxon>
        <taxon>Bacillariophyta</taxon>
        <taxon>Coscinodiscophyceae</taxon>
        <taxon>Thalassiosirophycidae</taxon>
        <taxon>Stephanodiscales</taxon>
        <taxon>Stephanodiscaceae</taxon>
        <taxon>Cyclotella</taxon>
    </lineage>
</organism>
<dbReference type="PANTHER" id="PTHR12774:SF2">
    <property type="entry name" value="PEROXISOMAL BIOGENESIS FACTOR 19"/>
    <property type="match status" value="1"/>
</dbReference>